<keyword evidence="2" id="KW-1185">Reference proteome</keyword>
<reference evidence="1 2" key="1">
    <citation type="submission" date="2018-07" db="EMBL/GenBank/DDBJ databases">
        <title>Halomonas rutogse sp. nov., isolated from Lake TangqianCo on Tibetan Plateau.</title>
        <authorList>
            <person name="Lu H."/>
            <person name="Xing P."/>
            <person name="Wu Q."/>
        </authorList>
    </citation>
    <scope>NUCLEOTIDE SEQUENCE [LARGE SCALE GENOMIC DNA]</scope>
    <source>
        <strain evidence="1 2">TQ8S</strain>
    </source>
</reference>
<evidence type="ECO:0000313" key="2">
    <source>
        <dbReference type="Proteomes" id="UP000253204"/>
    </source>
</evidence>
<dbReference type="AlphaFoldDB" id="A0A368UAU0"/>
<comment type="caution">
    <text evidence="1">The sequence shown here is derived from an EMBL/GenBank/DDBJ whole genome shotgun (WGS) entry which is preliminary data.</text>
</comment>
<organism evidence="1 2">
    <name type="scientific">Vreelandella rituensis</name>
    <dbReference type="NCBI Taxonomy" id="2282306"/>
    <lineage>
        <taxon>Bacteria</taxon>
        <taxon>Pseudomonadati</taxon>
        <taxon>Pseudomonadota</taxon>
        <taxon>Gammaproteobacteria</taxon>
        <taxon>Oceanospirillales</taxon>
        <taxon>Halomonadaceae</taxon>
        <taxon>Vreelandella</taxon>
    </lineage>
</organism>
<evidence type="ECO:0000313" key="1">
    <source>
        <dbReference type="EMBL" id="RCV93637.1"/>
    </source>
</evidence>
<name>A0A368UAU0_9GAMM</name>
<protein>
    <recommendedName>
        <fullName evidence="3">DNA-binding protein</fullName>
    </recommendedName>
</protein>
<sequence>MDDFRKTRLGITNAARLLNVRVTELKDAIHQEKLLRGVAPPLPFQRTGIRQTEMLFNAGDVMDCAEALKRLTAKPQ</sequence>
<dbReference type="Proteomes" id="UP000253204">
    <property type="component" value="Unassembled WGS sequence"/>
</dbReference>
<accession>A0A368UAU0</accession>
<gene>
    <name evidence="1" type="ORF">DU506_00335</name>
</gene>
<evidence type="ECO:0008006" key="3">
    <source>
        <dbReference type="Google" id="ProtNLM"/>
    </source>
</evidence>
<dbReference type="EMBL" id="QPIJ01000001">
    <property type="protein sequence ID" value="RCV93637.1"/>
    <property type="molecule type" value="Genomic_DNA"/>
</dbReference>
<proteinExistence type="predicted"/>